<feature type="region of interest" description="Disordered" evidence="1">
    <location>
        <begin position="189"/>
        <end position="210"/>
    </location>
</feature>
<evidence type="ECO:0000256" key="1">
    <source>
        <dbReference type="SAM" id="MobiDB-lite"/>
    </source>
</evidence>
<evidence type="ECO:0000313" key="4">
    <source>
        <dbReference type="Proteomes" id="UP001165074"/>
    </source>
</evidence>
<dbReference type="Pfam" id="PF04961">
    <property type="entry name" value="FTCD_C"/>
    <property type="match status" value="1"/>
</dbReference>
<dbReference type="InterPro" id="IPR036178">
    <property type="entry name" value="Formintransfe-cycloase-like_sf"/>
</dbReference>
<protein>
    <recommendedName>
        <fullName evidence="2">Cyclodeaminase/cyclohydrolase domain-containing protein</fullName>
    </recommendedName>
</protein>
<name>A0A9W6W5R0_9ACTN</name>
<reference evidence="3" key="1">
    <citation type="submission" date="2023-03" db="EMBL/GenBank/DDBJ databases">
        <title>Actinoallomurus iriomotensis NBRC 103684.</title>
        <authorList>
            <person name="Ichikawa N."/>
            <person name="Sato H."/>
            <person name="Tonouchi N."/>
        </authorList>
    </citation>
    <scope>NUCLEOTIDE SEQUENCE</scope>
    <source>
        <strain evidence="3">NBRC 103684</strain>
    </source>
</reference>
<feature type="domain" description="Cyclodeaminase/cyclohydrolase" evidence="2">
    <location>
        <begin position="11"/>
        <end position="176"/>
    </location>
</feature>
<dbReference type="Gene3D" id="1.20.120.680">
    <property type="entry name" value="Formiminotetrahydrofolate cyclodeaminase monomer, up-and-down helical bundle"/>
    <property type="match status" value="1"/>
</dbReference>
<proteinExistence type="predicted"/>
<comment type="caution">
    <text evidence="3">The sequence shown here is derived from an EMBL/GenBank/DDBJ whole genome shotgun (WGS) entry which is preliminary data.</text>
</comment>
<dbReference type="GO" id="GO:0003824">
    <property type="term" value="F:catalytic activity"/>
    <property type="evidence" value="ECO:0007669"/>
    <property type="project" value="InterPro"/>
</dbReference>
<keyword evidence="4" id="KW-1185">Reference proteome</keyword>
<dbReference type="EMBL" id="BSTK01000027">
    <property type="protein sequence ID" value="GLY92315.1"/>
    <property type="molecule type" value="Genomic_DNA"/>
</dbReference>
<dbReference type="AlphaFoldDB" id="A0A9W6W5R0"/>
<evidence type="ECO:0000313" key="3">
    <source>
        <dbReference type="EMBL" id="GLY92315.1"/>
    </source>
</evidence>
<organism evidence="3 4">
    <name type="scientific">Actinoallomurus iriomotensis</name>
    <dbReference type="NCBI Taxonomy" id="478107"/>
    <lineage>
        <taxon>Bacteria</taxon>
        <taxon>Bacillati</taxon>
        <taxon>Actinomycetota</taxon>
        <taxon>Actinomycetes</taxon>
        <taxon>Streptosporangiales</taxon>
        <taxon>Thermomonosporaceae</taxon>
        <taxon>Actinoallomurus</taxon>
    </lineage>
</organism>
<sequence length="210" mass="21407">MNEDGSLLPLSVADLLTAVAKDEPTPGGGAVAAVTAALAAALAGMAARYSRRSSPEQQLLRGLAEQADALCSRAARLADADAEAYREYVRAARLPRNPDPEPRRRAITGALEAAAAIPCELASLAEEIADLGRRLAFDGNPRLRSDACTAALVAAAAAAGAALLVADNLAARPGDRRITEAHASAARARELADAALSGPASTAAPERTHS</sequence>
<accession>A0A9W6W5R0</accession>
<gene>
    <name evidence="3" type="ORF">Airi02_102430</name>
</gene>
<dbReference type="InterPro" id="IPR007044">
    <property type="entry name" value="Cyclodeamin/CycHdrlase"/>
</dbReference>
<evidence type="ECO:0000259" key="2">
    <source>
        <dbReference type="Pfam" id="PF04961"/>
    </source>
</evidence>
<dbReference type="SUPFAM" id="SSF101262">
    <property type="entry name" value="Methenyltetrahydrofolate cyclohydrolase-like"/>
    <property type="match status" value="1"/>
</dbReference>
<dbReference type="Proteomes" id="UP001165074">
    <property type="component" value="Unassembled WGS sequence"/>
</dbReference>
<dbReference type="RefSeq" id="WP_285584417.1">
    <property type="nucleotide sequence ID" value="NZ_BSTK01000027.1"/>
</dbReference>